<proteinExistence type="predicted"/>
<keyword evidence="2" id="KW-1185">Reference proteome</keyword>
<dbReference type="InterPro" id="IPR029033">
    <property type="entry name" value="His_PPase_superfam"/>
</dbReference>
<dbReference type="Proteomes" id="UP000037405">
    <property type="component" value="Unassembled WGS sequence"/>
</dbReference>
<dbReference type="PANTHER" id="PTHR48100:SF59">
    <property type="entry name" value="ADENOSYLCOBALAMIN_ALPHA-RIBAZOLE PHOSPHATASE"/>
    <property type="match status" value="1"/>
</dbReference>
<dbReference type="PATRIC" id="fig|189381.12.peg.4258"/>
<evidence type="ECO:0000313" key="1">
    <source>
        <dbReference type="EMBL" id="KON83735.1"/>
    </source>
</evidence>
<dbReference type="GO" id="GO:0005737">
    <property type="term" value="C:cytoplasm"/>
    <property type="evidence" value="ECO:0007669"/>
    <property type="project" value="TreeGrafter"/>
</dbReference>
<dbReference type="Pfam" id="PF00300">
    <property type="entry name" value="His_Phos_1"/>
    <property type="match status" value="1"/>
</dbReference>
<dbReference type="OrthoDB" id="2185101at2"/>
<dbReference type="RefSeq" id="WP_053429146.1">
    <property type="nucleotide sequence ID" value="NZ_LGUE01000005.1"/>
</dbReference>
<evidence type="ECO:0000313" key="2">
    <source>
        <dbReference type="Proteomes" id="UP000037405"/>
    </source>
</evidence>
<dbReference type="AlphaFoldDB" id="A0A0M0G1N5"/>
<reference evidence="2" key="1">
    <citation type="submission" date="2015-07" db="EMBL/GenBank/DDBJ databases">
        <title>Fjat-14235 jcm11544.</title>
        <authorList>
            <person name="Liu B."/>
            <person name="Wang J."/>
            <person name="Zhu Y."/>
            <person name="Liu G."/>
            <person name="Chen Q."/>
            <person name="Chen Z."/>
            <person name="Lan J."/>
            <person name="Che J."/>
            <person name="Ge C."/>
            <person name="Shi H."/>
            <person name="Pan Z."/>
            <person name="Liu X."/>
        </authorList>
    </citation>
    <scope>NUCLEOTIDE SEQUENCE [LARGE SCALE GENOMIC DNA]</scope>
    <source>
        <strain evidence="2">JCM 11544</strain>
    </source>
</reference>
<dbReference type="STRING" id="189381.GCA_900166615_02123"/>
<comment type="caution">
    <text evidence="1">The sequence shown here is derived from an EMBL/GenBank/DDBJ whole genome shotgun (WGS) entry which is preliminary data.</text>
</comment>
<dbReference type="EMBL" id="LGUE01000005">
    <property type="protein sequence ID" value="KON83735.1"/>
    <property type="molecule type" value="Genomic_DNA"/>
</dbReference>
<sequence>MKTVIYFVRHAHSTYTPEELTRPLSEKGMRDARRMTRILESENLDHVVSSPFLRAVQTVEGTAASLNQDVILIDGFRERLLSSEPLDDFQGAIRKVWEEPSFHWEGGESNMDAQKRGVSAMLELLKEYEGKSVAVGTHGNIMVLIMNHFDPRYGLAFWESLDMPDVYRLTFDGVDLVEVLRLWEPRSEGGERP</sequence>
<dbReference type="SMART" id="SM00855">
    <property type="entry name" value="PGAM"/>
    <property type="match status" value="1"/>
</dbReference>
<dbReference type="Gene3D" id="3.40.50.1240">
    <property type="entry name" value="Phosphoglycerate mutase-like"/>
    <property type="match status" value="1"/>
</dbReference>
<dbReference type="PANTHER" id="PTHR48100">
    <property type="entry name" value="BROAD-SPECIFICITY PHOSPHATASE YOR283W-RELATED"/>
    <property type="match status" value="1"/>
</dbReference>
<organism evidence="1 2">
    <name type="scientific">Rossellomorea marisflavi</name>
    <dbReference type="NCBI Taxonomy" id="189381"/>
    <lineage>
        <taxon>Bacteria</taxon>
        <taxon>Bacillati</taxon>
        <taxon>Bacillota</taxon>
        <taxon>Bacilli</taxon>
        <taxon>Bacillales</taxon>
        <taxon>Bacillaceae</taxon>
        <taxon>Rossellomorea</taxon>
    </lineage>
</organism>
<dbReference type="GO" id="GO:0016791">
    <property type="term" value="F:phosphatase activity"/>
    <property type="evidence" value="ECO:0007669"/>
    <property type="project" value="TreeGrafter"/>
</dbReference>
<dbReference type="SUPFAM" id="SSF53254">
    <property type="entry name" value="Phosphoglycerate mutase-like"/>
    <property type="match status" value="1"/>
</dbReference>
<dbReference type="InterPro" id="IPR013078">
    <property type="entry name" value="His_Pase_superF_clade-1"/>
</dbReference>
<accession>A0A0M0G1N5</accession>
<dbReference type="InterPro" id="IPR050275">
    <property type="entry name" value="PGM_Phosphatase"/>
</dbReference>
<name>A0A0M0G1N5_9BACI</name>
<dbReference type="CDD" id="cd07067">
    <property type="entry name" value="HP_PGM_like"/>
    <property type="match status" value="1"/>
</dbReference>
<gene>
    <name evidence="1" type="ORF">AF331_16325</name>
</gene>
<protein>
    <submittedName>
        <fullName evidence="1">Phosphoglycerate mutase</fullName>
    </submittedName>
</protein>